<feature type="domain" description="BZIP" evidence="2">
    <location>
        <begin position="28"/>
        <end position="43"/>
    </location>
</feature>
<feature type="compositionally biased region" description="Polar residues" evidence="1">
    <location>
        <begin position="200"/>
        <end position="215"/>
    </location>
</feature>
<reference evidence="3" key="1">
    <citation type="journal article" date="2020" name="Stud. Mycol.">
        <title>101 Dothideomycetes genomes: a test case for predicting lifestyles and emergence of pathogens.</title>
        <authorList>
            <person name="Haridas S."/>
            <person name="Albert R."/>
            <person name="Binder M."/>
            <person name="Bloem J."/>
            <person name="Labutti K."/>
            <person name="Salamov A."/>
            <person name="Andreopoulos B."/>
            <person name="Baker S."/>
            <person name="Barry K."/>
            <person name="Bills G."/>
            <person name="Bluhm B."/>
            <person name="Cannon C."/>
            <person name="Castanera R."/>
            <person name="Culley D."/>
            <person name="Daum C."/>
            <person name="Ezra D."/>
            <person name="Gonzalez J."/>
            <person name="Henrissat B."/>
            <person name="Kuo A."/>
            <person name="Liang C."/>
            <person name="Lipzen A."/>
            <person name="Lutzoni F."/>
            <person name="Magnuson J."/>
            <person name="Mondo S."/>
            <person name="Nolan M."/>
            <person name="Ohm R."/>
            <person name="Pangilinan J."/>
            <person name="Park H.-J."/>
            <person name="Ramirez L."/>
            <person name="Alfaro M."/>
            <person name="Sun H."/>
            <person name="Tritt A."/>
            <person name="Yoshinaga Y."/>
            <person name="Zwiers L.-H."/>
            <person name="Turgeon B."/>
            <person name="Goodwin S."/>
            <person name="Spatafora J."/>
            <person name="Crous P."/>
            <person name="Grigoriev I."/>
        </authorList>
    </citation>
    <scope>NUCLEOTIDE SEQUENCE</scope>
    <source>
        <strain evidence="3">CBS 175.79</strain>
    </source>
</reference>
<gene>
    <name evidence="3" type="ORF">BU24DRAFT_418760</name>
</gene>
<dbReference type="InterPro" id="IPR004827">
    <property type="entry name" value="bZIP"/>
</dbReference>
<dbReference type="CDD" id="cd14688">
    <property type="entry name" value="bZIP_YAP"/>
    <property type="match status" value="1"/>
</dbReference>
<dbReference type="EMBL" id="ML978067">
    <property type="protein sequence ID" value="KAF2019151.1"/>
    <property type="molecule type" value="Genomic_DNA"/>
</dbReference>
<feature type="region of interest" description="Disordered" evidence="1">
    <location>
        <begin position="1"/>
        <end position="81"/>
    </location>
</feature>
<protein>
    <recommendedName>
        <fullName evidence="2">BZIP domain-containing protein</fullName>
    </recommendedName>
</protein>
<dbReference type="AlphaFoldDB" id="A0A6A5Y2M9"/>
<name>A0A6A5Y2M9_9PLEO</name>
<dbReference type="Proteomes" id="UP000799778">
    <property type="component" value="Unassembled WGS sequence"/>
</dbReference>
<feature type="compositionally biased region" description="Basic residues" evidence="1">
    <location>
        <begin position="221"/>
        <end position="231"/>
    </location>
</feature>
<proteinExistence type="predicted"/>
<evidence type="ECO:0000256" key="1">
    <source>
        <dbReference type="SAM" id="MobiDB-lite"/>
    </source>
</evidence>
<dbReference type="RefSeq" id="XP_033387490.1">
    <property type="nucleotide sequence ID" value="XM_033527048.1"/>
</dbReference>
<feature type="region of interest" description="Disordered" evidence="1">
    <location>
        <begin position="195"/>
        <end position="278"/>
    </location>
</feature>
<evidence type="ECO:0000313" key="4">
    <source>
        <dbReference type="Proteomes" id="UP000799778"/>
    </source>
</evidence>
<feature type="compositionally biased region" description="Basic residues" evidence="1">
    <location>
        <begin position="26"/>
        <end position="44"/>
    </location>
</feature>
<accession>A0A6A5Y2M9</accession>
<organism evidence="3 4">
    <name type="scientific">Aaosphaeria arxii CBS 175.79</name>
    <dbReference type="NCBI Taxonomy" id="1450172"/>
    <lineage>
        <taxon>Eukaryota</taxon>
        <taxon>Fungi</taxon>
        <taxon>Dikarya</taxon>
        <taxon>Ascomycota</taxon>
        <taxon>Pezizomycotina</taxon>
        <taxon>Dothideomycetes</taxon>
        <taxon>Pleosporomycetidae</taxon>
        <taxon>Pleosporales</taxon>
        <taxon>Pleosporales incertae sedis</taxon>
        <taxon>Aaosphaeria</taxon>
    </lineage>
</organism>
<sequence>MSRDITKDQSIPPKKKYQRSQSPRAKERRKIQNRIAQRKHRRRLKEQSGAFDSDSYDSQDALPESGHDWRDPTPSDPVLTVEPMVPEDMSIHPTPVWGSFSSALDPAFSQMQGTPSLMHTPPMDTHFFAYPFPNCCTCSTVTGPCPAHLDDNQYQMPLGPMSDPAYEMSAFNRQLASPTPSTAKNEDLGATSINLDPHLQATNPSAHNESPSLLPSSRAFKVTKRPMKRMRSSTDPSIMLAPNSFIATSDGTRTPAKPGSPSPPRRASSGRTDYNSAESIAHNTKRFTKVLSACREAGFADLDTLMATYYGCTFETGSVADMAQRASRSRRLPLLIDKLHSSSSSWPRWEACGFRDATTDKAKKVYETEIQTLIQNVEQRTAGTTLDQIHPALQAAGANGLSKADEDLMLAQLTTLPADIGTAVQDDAPKLWSLFTELAGPQGLYCDRISQAVVALLINGRRAQWRN</sequence>
<dbReference type="OrthoDB" id="194358at2759"/>
<dbReference type="PROSITE" id="PS00036">
    <property type="entry name" value="BZIP_BASIC"/>
    <property type="match status" value="1"/>
</dbReference>
<dbReference type="GeneID" id="54284445"/>
<keyword evidence="4" id="KW-1185">Reference proteome</keyword>
<evidence type="ECO:0000313" key="3">
    <source>
        <dbReference type="EMBL" id="KAF2019151.1"/>
    </source>
</evidence>
<evidence type="ECO:0000259" key="2">
    <source>
        <dbReference type="PROSITE" id="PS00036"/>
    </source>
</evidence>
<dbReference type="GO" id="GO:0003700">
    <property type="term" value="F:DNA-binding transcription factor activity"/>
    <property type="evidence" value="ECO:0007669"/>
    <property type="project" value="InterPro"/>
</dbReference>